<comment type="caution">
    <text evidence="2">The sequence shown here is derived from an EMBL/GenBank/DDBJ whole genome shotgun (WGS) entry which is preliminary data.</text>
</comment>
<gene>
    <name evidence="2" type="ORF">E2562_017024</name>
</gene>
<proteinExistence type="predicted"/>
<reference evidence="2 3" key="1">
    <citation type="submission" date="2019-11" db="EMBL/GenBank/DDBJ databases">
        <title>Whole genome sequence of Oryza granulata.</title>
        <authorList>
            <person name="Li W."/>
        </authorList>
    </citation>
    <scope>NUCLEOTIDE SEQUENCE [LARGE SCALE GENOMIC DNA]</scope>
    <source>
        <strain evidence="3">cv. Menghai</strain>
        <tissue evidence="2">Leaf</tissue>
    </source>
</reference>
<accession>A0A6G1EAR7</accession>
<dbReference type="EMBL" id="SPHZ02000004">
    <property type="protein sequence ID" value="KAF0921761.1"/>
    <property type="molecule type" value="Genomic_DNA"/>
</dbReference>
<evidence type="ECO:0000313" key="2">
    <source>
        <dbReference type="EMBL" id="KAF0921761.1"/>
    </source>
</evidence>
<sequence>MIYSSNKFSKRINLSKFRATRSSVMSAAVSHSCLHHAAMLSGAPSAPSPPAGPKSPNGHGHVLLDVVDARSRNTSCSSSSLPFRLHEGQHGRSHLRLAGRPSVAIPPSYSLPLATSRSATTSSGGPSPEHGSGRRGSSRSCSHHRDVEAVGPAPAPSAR</sequence>
<keyword evidence="3" id="KW-1185">Reference proteome</keyword>
<organism evidence="2 3">
    <name type="scientific">Oryza meyeriana var. granulata</name>
    <dbReference type="NCBI Taxonomy" id="110450"/>
    <lineage>
        <taxon>Eukaryota</taxon>
        <taxon>Viridiplantae</taxon>
        <taxon>Streptophyta</taxon>
        <taxon>Embryophyta</taxon>
        <taxon>Tracheophyta</taxon>
        <taxon>Spermatophyta</taxon>
        <taxon>Magnoliopsida</taxon>
        <taxon>Liliopsida</taxon>
        <taxon>Poales</taxon>
        <taxon>Poaceae</taxon>
        <taxon>BOP clade</taxon>
        <taxon>Oryzoideae</taxon>
        <taxon>Oryzeae</taxon>
        <taxon>Oryzinae</taxon>
        <taxon>Oryza</taxon>
        <taxon>Oryza meyeriana</taxon>
    </lineage>
</organism>
<evidence type="ECO:0000256" key="1">
    <source>
        <dbReference type="SAM" id="MobiDB-lite"/>
    </source>
</evidence>
<feature type="compositionally biased region" description="Low complexity" evidence="1">
    <location>
        <begin position="110"/>
        <end position="130"/>
    </location>
</feature>
<dbReference type="AlphaFoldDB" id="A0A6G1EAR7"/>
<feature type="region of interest" description="Disordered" evidence="1">
    <location>
        <begin position="40"/>
        <end position="159"/>
    </location>
</feature>
<name>A0A6G1EAR7_9ORYZ</name>
<protein>
    <submittedName>
        <fullName evidence="2">Uncharacterized protein</fullName>
    </submittedName>
</protein>
<dbReference type="Proteomes" id="UP000479710">
    <property type="component" value="Unassembled WGS sequence"/>
</dbReference>
<evidence type="ECO:0000313" key="3">
    <source>
        <dbReference type="Proteomes" id="UP000479710"/>
    </source>
</evidence>